<protein>
    <submittedName>
        <fullName evidence="2">Uncharacterized protein</fullName>
    </submittedName>
</protein>
<name>A0AAN6TDQ2_9PEZI</name>
<proteinExistence type="predicted"/>
<reference evidence="2" key="1">
    <citation type="journal article" date="2023" name="Mol. Phylogenet. Evol.">
        <title>Genome-scale phylogeny and comparative genomics of the fungal order Sordariales.</title>
        <authorList>
            <person name="Hensen N."/>
            <person name="Bonometti L."/>
            <person name="Westerberg I."/>
            <person name="Brannstrom I.O."/>
            <person name="Guillou S."/>
            <person name="Cros-Aarteil S."/>
            <person name="Calhoun S."/>
            <person name="Haridas S."/>
            <person name="Kuo A."/>
            <person name="Mondo S."/>
            <person name="Pangilinan J."/>
            <person name="Riley R."/>
            <person name="LaButti K."/>
            <person name="Andreopoulos B."/>
            <person name="Lipzen A."/>
            <person name="Chen C."/>
            <person name="Yan M."/>
            <person name="Daum C."/>
            <person name="Ng V."/>
            <person name="Clum A."/>
            <person name="Steindorff A."/>
            <person name="Ohm R.A."/>
            <person name="Martin F."/>
            <person name="Silar P."/>
            <person name="Natvig D.O."/>
            <person name="Lalanne C."/>
            <person name="Gautier V."/>
            <person name="Ament-Velasquez S.L."/>
            <person name="Kruys A."/>
            <person name="Hutchinson M.I."/>
            <person name="Powell A.J."/>
            <person name="Barry K."/>
            <person name="Miller A.N."/>
            <person name="Grigoriev I.V."/>
            <person name="Debuchy R."/>
            <person name="Gladieux P."/>
            <person name="Hiltunen Thoren M."/>
            <person name="Johannesson H."/>
        </authorList>
    </citation>
    <scope>NUCLEOTIDE SEQUENCE</scope>
    <source>
        <strain evidence="2">CBS 508.74</strain>
    </source>
</reference>
<evidence type="ECO:0000313" key="2">
    <source>
        <dbReference type="EMBL" id="KAK4112527.1"/>
    </source>
</evidence>
<accession>A0AAN6TDQ2</accession>
<sequence>MNLASLQLLFCFPLTWASQSPCPSPIIVWALGNCTIIAADEVNDIHSWGIRLGVEDHGDLCLSPSTVVNHTFLTTDDICGPDQLDVQGVPMTLRQCRSRRGGSVPPNLLSVVSVDGLDPNNPGWTKLGNSIESAAQATLRWLGQSVTMTVGLITRGQQSTTSHLGLASGAVLLETLKSLGLIGRRSWGLNVGSQSVLHPRSGSLVLGGYDVASVASSGFSEFTVSNPDAMNDRNCPLQVTVSEMSLNARSADRQGGNRTTYMSSAIIERAGGMKFCIEPYDNLFRMPENMVNDVEEFFKAVTGYGGDAVDPSVYKDNLLNLEPGLVYPASAGSFEGTMRLTLEDKLTVDIPFYELLRPLRGLDENGSLVLHPEYNELQVFREEAPGDAPVLGKAFLSQVLLVANGAHVTLSC</sequence>
<organism evidence="2 3">
    <name type="scientific">Canariomyces notabilis</name>
    <dbReference type="NCBI Taxonomy" id="2074819"/>
    <lineage>
        <taxon>Eukaryota</taxon>
        <taxon>Fungi</taxon>
        <taxon>Dikarya</taxon>
        <taxon>Ascomycota</taxon>
        <taxon>Pezizomycotina</taxon>
        <taxon>Sordariomycetes</taxon>
        <taxon>Sordariomycetidae</taxon>
        <taxon>Sordariales</taxon>
        <taxon>Chaetomiaceae</taxon>
        <taxon>Canariomyces</taxon>
    </lineage>
</organism>
<keyword evidence="1" id="KW-0732">Signal</keyword>
<dbReference type="AlphaFoldDB" id="A0AAN6TDQ2"/>
<dbReference type="InterPro" id="IPR021109">
    <property type="entry name" value="Peptidase_aspartic_dom_sf"/>
</dbReference>
<feature type="signal peptide" evidence="1">
    <location>
        <begin position="1"/>
        <end position="17"/>
    </location>
</feature>
<evidence type="ECO:0000313" key="3">
    <source>
        <dbReference type="Proteomes" id="UP001302812"/>
    </source>
</evidence>
<gene>
    <name evidence="2" type="ORF">N656DRAFT_709871</name>
</gene>
<evidence type="ECO:0000256" key="1">
    <source>
        <dbReference type="SAM" id="SignalP"/>
    </source>
</evidence>
<dbReference type="EMBL" id="MU853342">
    <property type="protein sequence ID" value="KAK4112527.1"/>
    <property type="molecule type" value="Genomic_DNA"/>
</dbReference>
<dbReference type="RefSeq" id="XP_064670097.1">
    <property type="nucleotide sequence ID" value="XM_064811625.1"/>
</dbReference>
<dbReference type="Proteomes" id="UP001302812">
    <property type="component" value="Unassembled WGS sequence"/>
</dbReference>
<keyword evidence="3" id="KW-1185">Reference proteome</keyword>
<dbReference type="SUPFAM" id="SSF50630">
    <property type="entry name" value="Acid proteases"/>
    <property type="match status" value="1"/>
</dbReference>
<comment type="caution">
    <text evidence="2">The sequence shown here is derived from an EMBL/GenBank/DDBJ whole genome shotgun (WGS) entry which is preliminary data.</text>
</comment>
<reference evidence="2" key="2">
    <citation type="submission" date="2023-05" db="EMBL/GenBank/DDBJ databases">
        <authorList>
            <consortium name="Lawrence Berkeley National Laboratory"/>
            <person name="Steindorff A."/>
            <person name="Hensen N."/>
            <person name="Bonometti L."/>
            <person name="Westerberg I."/>
            <person name="Brannstrom I.O."/>
            <person name="Guillou S."/>
            <person name="Cros-Aarteil S."/>
            <person name="Calhoun S."/>
            <person name="Haridas S."/>
            <person name="Kuo A."/>
            <person name="Mondo S."/>
            <person name="Pangilinan J."/>
            <person name="Riley R."/>
            <person name="Labutti K."/>
            <person name="Andreopoulos B."/>
            <person name="Lipzen A."/>
            <person name="Chen C."/>
            <person name="Yanf M."/>
            <person name="Daum C."/>
            <person name="Ng V."/>
            <person name="Clum A."/>
            <person name="Ohm R."/>
            <person name="Martin F."/>
            <person name="Silar P."/>
            <person name="Natvig D."/>
            <person name="Lalanne C."/>
            <person name="Gautier V."/>
            <person name="Ament-Velasquez S.L."/>
            <person name="Kruys A."/>
            <person name="Hutchinson M.I."/>
            <person name="Powell A.J."/>
            <person name="Barry K."/>
            <person name="Miller A.N."/>
            <person name="Grigoriev I.V."/>
            <person name="Debuchy R."/>
            <person name="Gladieux P."/>
            <person name="Thoren M.H."/>
            <person name="Johannesson H."/>
        </authorList>
    </citation>
    <scope>NUCLEOTIDE SEQUENCE</scope>
    <source>
        <strain evidence="2">CBS 508.74</strain>
    </source>
</reference>
<feature type="chain" id="PRO_5043039055" evidence="1">
    <location>
        <begin position="18"/>
        <end position="412"/>
    </location>
</feature>
<dbReference type="GeneID" id="89935750"/>